<keyword evidence="2" id="KW-1185">Reference proteome</keyword>
<protein>
    <recommendedName>
        <fullName evidence="3">DUF2026 domain-containing protein</fullName>
    </recommendedName>
</protein>
<reference evidence="1" key="2">
    <citation type="submission" date="2020-09" db="EMBL/GenBank/DDBJ databases">
        <authorList>
            <person name="Sun Q."/>
            <person name="Sedlacek I."/>
        </authorList>
    </citation>
    <scope>NUCLEOTIDE SEQUENCE</scope>
    <source>
        <strain evidence="1">CCM 7664</strain>
    </source>
</reference>
<dbReference type="InterPro" id="IPR018599">
    <property type="entry name" value="DUF2026"/>
</dbReference>
<dbReference type="RefSeq" id="WP_188419283.1">
    <property type="nucleotide sequence ID" value="NZ_BMDP01000001.1"/>
</dbReference>
<evidence type="ECO:0008006" key="3">
    <source>
        <dbReference type="Google" id="ProtNLM"/>
    </source>
</evidence>
<sequence length="215" mass="24538">MKNKKKMIITLPEYQRIFRVIHSVHQSVDAREVASCLFYNTIGALLIEKCFGIEAAPRMGAGIIRIGSSSEPVLSFAELNEDGELQSSTKAFHCWVETESHVIDFTAPLYEWYFAKLGMKTKMPHKMFQKQKSDMSASHHHLENAGVFYLLPNLELTAYFLQNSIRTQAMDDLAQICMQWFTRPPKSIKNSFTMMTETGKIIPIQLRPVALSGTW</sequence>
<evidence type="ECO:0000313" key="1">
    <source>
        <dbReference type="EMBL" id="GGI53214.1"/>
    </source>
</evidence>
<organism evidence="1 2">
    <name type="scientific">Oxalicibacterium solurbis</name>
    <dbReference type="NCBI Taxonomy" id="69280"/>
    <lineage>
        <taxon>Bacteria</taxon>
        <taxon>Pseudomonadati</taxon>
        <taxon>Pseudomonadota</taxon>
        <taxon>Betaproteobacteria</taxon>
        <taxon>Burkholderiales</taxon>
        <taxon>Oxalobacteraceae</taxon>
        <taxon>Oxalicibacterium</taxon>
    </lineage>
</organism>
<dbReference type="Proteomes" id="UP000627205">
    <property type="component" value="Unassembled WGS sequence"/>
</dbReference>
<dbReference type="AlphaFoldDB" id="A0A8J3AT54"/>
<dbReference type="Gene3D" id="3.10.550.10">
    <property type="entry name" value="Hypothetical protein Atu2299"/>
    <property type="match status" value="1"/>
</dbReference>
<evidence type="ECO:0000313" key="2">
    <source>
        <dbReference type="Proteomes" id="UP000627205"/>
    </source>
</evidence>
<gene>
    <name evidence="1" type="ORF">GCM10011430_03880</name>
</gene>
<dbReference type="EMBL" id="BMDP01000001">
    <property type="protein sequence ID" value="GGI53214.1"/>
    <property type="molecule type" value="Genomic_DNA"/>
</dbReference>
<dbReference type="Pfam" id="PF09641">
    <property type="entry name" value="DUF2026"/>
    <property type="match status" value="1"/>
</dbReference>
<dbReference type="SUPFAM" id="SSF54001">
    <property type="entry name" value="Cysteine proteinases"/>
    <property type="match status" value="1"/>
</dbReference>
<accession>A0A8J3AT54</accession>
<name>A0A8J3AT54_9BURK</name>
<reference evidence="1" key="1">
    <citation type="journal article" date="2014" name="Int. J. Syst. Evol. Microbiol.">
        <title>Complete genome sequence of Corynebacterium casei LMG S-19264T (=DSM 44701T), isolated from a smear-ripened cheese.</title>
        <authorList>
            <consortium name="US DOE Joint Genome Institute (JGI-PGF)"/>
            <person name="Walter F."/>
            <person name="Albersmeier A."/>
            <person name="Kalinowski J."/>
            <person name="Ruckert C."/>
        </authorList>
    </citation>
    <scope>NUCLEOTIDE SEQUENCE</scope>
    <source>
        <strain evidence="1">CCM 7664</strain>
    </source>
</reference>
<proteinExistence type="predicted"/>
<dbReference type="InterPro" id="IPR038765">
    <property type="entry name" value="Papain-like_cys_pep_sf"/>
</dbReference>
<comment type="caution">
    <text evidence="1">The sequence shown here is derived from an EMBL/GenBank/DDBJ whole genome shotgun (WGS) entry which is preliminary data.</text>
</comment>
<dbReference type="InterPro" id="IPR023107">
    <property type="entry name" value="Atu2299-like_dom_sf"/>
</dbReference>